<protein>
    <submittedName>
        <fullName evidence="6">Beta/gamma crystallin domain-containing protein 2</fullName>
    </submittedName>
</protein>
<feature type="domain" description="Beta/gamma crystallin 'Greek key'" evidence="4">
    <location>
        <begin position="2007"/>
        <end position="2050"/>
    </location>
</feature>
<feature type="compositionally biased region" description="Polar residues" evidence="3">
    <location>
        <begin position="1263"/>
        <end position="1272"/>
    </location>
</feature>
<organism evidence="5 6">
    <name type="scientific">Pogona vitticeps</name>
    <name type="common">central bearded dragon</name>
    <dbReference type="NCBI Taxonomy" id="103695"/>
    <lineage>
        <taxon>Eukaryota</taxon>
        <taxon>Metazoa</taxon>
        <taxon>Chordata</taxon>
        <taxon>Craniata</taxon>
        <taxon>Vertebrata</taxon>
        <taxon>Euteleostomi</taxon>
        <taxon>Lepidosauria</taxon>
        <taxon>Squamata</taxon>
        <taxon>Bifurcata</taxon>
        <taxon>Unidentata</taxon>
        <taxon>Episquamata</taxon>
        <taxon>Toxicofera</taxon>
        <taxon>Iguania</taxon>
        <taxon>Acrodonta</taxon>
        <taxon>Agamidae</taxon>
        <taxon>Amphibolurinae</taxon>
        <taxon>Pogona</taxon>
    </lineage>
</organism>
<dbReference type="SMART" id="SM00247">
    <property type="entry name" value="XTALbg"/>
    <property type="match status" value="6"/>
</dbReference>
<feature type="compositionally biased region" description="Basic and acidic residues" evidence="3">
    <location>
        <begin position="1487"/>
        <end position="1499"/>
    </location>
</feature>
<feature type="region of interest" description="Disordered" evidence="3">
    <location>
        <begin position="841"/>
        <end position="864"/>
    </location>
</feature>
<name>A0ABM5ESI4_9SAUR</name>
<dbReference type="RefSeq" id="XP_072836115.1">
    <property type="nucleotide sequence ID" value="XM_072980014.1"/>
</dbReference>
<feature type="compositionally biased region" description="Polar residues" evidence="3">
    <location>
        <begin position="687"/>
        <end position="699"/>
    </location>
</feature>
<dbReference type="SUPFAM" id="SSF49695">
    <property type="entry name" value="gamma-Crystallin-like"/>
    <property type="match status" value="3"/>
</dbReference>
<feature type="domain" description="Beta/gamma crystallin 'Greek key'" evidence="4">
    <location>
        <begin position="2097"/>
        <end position="2138"/>
    </location>
</feature>
<feature type="region of interest" description="Disordered" evidence="3">
    <location>
        <begin position="436"/>
        <end position="701"/>
    </location>
</feature>
<feature type="region of interest" description="Disordered" evidence="3">
    <location>
        <begin position="1158"/>
        <end position="1185"/>
    </location>
</feature>
<feature type="compositionally biased region" description="Low complexity" evidence="3">
    <location>
        <begin position="522"/>
        <end position="535"/>
    </location>
</feature>
<dbReference type="Gene3D" id="2.80.10.50">
    <property type="match status" value="1"/>
</dbReference>
<dbReference type="SUPFAM" id="SSF50370">
    <property type="entry name" value="Ricin B-like lectins"/>
    <property type="match status" value="1"/>
</dbReference>
<dbReference type="InterPro" id="IPR035992">
    <property type="entry name" value="Ricin_B-like_lectins"/>
</dbReference>
<feature type="domain" description="Beta/gamma crystallin 'Greek key'" evidence="4">
    <location>
        <begin position="1826"/>
        <end position="1868"/>
    </location>
</feature>
<feature type="compositionally biased region" description="Basic and acidic residues" evidence="3">
    <location>
        <begin position="1273"/>
        <end position="1282"/>
    </location>
</feature>
<dbReference type="InterPro" id="IPR011024">
    <property type="entry name" value="G_crystallin-like"/>
</dbReference>
<accession>A0ABM5ESI4</accession>
<feature type="domain" description="Beta/gamma crystallin 'Greek key'" evidence="4">
    <location>
        <begin position="1780"/>
        <end position="1825"/>
    </location>
</feature>
<feature type="compositionally biased region" description="Polar residues" evidence="3">
    <location>
        <begin position="815"/>
        <end position="824"/>
    </location>
</feature>
<feature type="compositionally biased region" description="Acidic residues" evidence="3">
    <location>
        <begin position="1369"/>
        <end position="1379"/>
    </location>
</feature>
<dbReference type="InterPro" id="IPR001064">
    <property type="entry name" value="Beta/gamma_crystallin"/>
</dbReference>
<gene>
    <name evidence="6" type="primary">CRYBG2</name>
</gene>
<proteinExistence type="inferred from homology"/>
<keyword evidence="5" id="KW-1185">Reference proteome</keyword>
<feature type="compositionally biased region" description="Basic residues" evidence="3">
    <location>
        <begin position="500"/>
        <end position="510"/>
    </location>
</feature>
<feature type="domain" description="Beta/gamma crystallin 'Greek key'" evidence="4">
    <location>
        <begin position="1627"/>
        <end position="1679"/>
    </location>
</feature>
<dbReference type="Proteomes" id="UP001652642">
    <property type="component" value="Chromosome 9"/>
</dbReference>
<feature type="compositionally biased region" description="Basic and acidic residues" evidence="3">
    <location>
        <begin position="1384"/>
        <end position="1394"/>
    </location>
</feature>
<feature type="compositionally biased region" description="Low complexity" evidence="3">
    <location>
        <begin position="801"/>
        <end position="814"/>
    </location>
</feature>
<evidence type="ECO:0000256" key="3">
    <source>
        <dbReference type="SAM" id="MobiDB-lite"/>
    </source>
</evidence>
<feature type="region of interest" description="Disordered" evidence="3">
    <location>
        <begin position="714"/>
        <end position="827"/>
    </location>
</feature>
<feature type="region of interest" description="Disordered" evidence="3">
    <location>
        <begin position="335"/>
        <end position="404"/>
    </location>
</feature>
<keyword evidence="2" id="KW-0677">Repeat</keyword>
<sequence length="2274" mass="250913">MPPVHPSFHYRARALSYSESDLWQKGLLRKFGSLAWWKQRRSHLQLSGDLTPLGRFHRPAVCSDVDLRSSSDVIVAVTDPGKSEGSKLFSQPTEGSAWTSLVPSTSLDSSLRWEDGSSQKGSFSLSNSSLSYLTGPEKKIEAHKLLSGQEENPTSLVPLPVWAEGALDGYFTSGASKPTSIGELENLSYSSDFGESVSEHLSGLEESKMATEGPHMALSPKIPEVAQSSQAKKAPKIRYEIRITLTKEEEEKVEDGAIEGEQTESCDEKGLLCHPGEAEALSLGVAELEKTEERCHHKPARPAPWLSVCKEFQNCTGRPRVGTCEVCGVTLNPVTVSPGGAALQRASEANPEEGKDPRETDRLSLGDGTLAERTESVASETSDNSGTHLAAESENPRSPFEIGGGLLHAQHTMEKVTARSGQNKAGRSAASILFRWKKSAPESPKEDVKPPICKASRSHEKESARTNSPSRVSVLLEAWEKGLVGTDTSEPPKSSDNRRSRSPGHGRRLRFPKDAPHSLFPSTARGSSSPSASSADVRRSLSPPDTRRSFSSADTKQPLSPTECRKPLFPADPQPSFSPAVNKRPCFLGDSRRSLSPAGTRPSFSPDESRWSRSPADIKRSSSPAGRRRSFSPASVRQSLSPANSRRFCFLTDGPGLPSSASAQNPLSSVENPHSSPTSENHGRSSPVDTQYSSPSTDTKCFPSVADIRRLYSSVDSRIPSSPISSRQEFPSGESKFLRSPSNTGRSPSLADTKWPFLPAESTCSSSSVDTRRSSFRGDLTYSSSSPDAKCLSSTEDNKASSSLEESGSFSPTSPETHSNSLSPQRDFAAHGPVFAQVYSPASKPKSQEKTEMQEGHSTLGSMSQKENYSFDAAKTFLAAGLQGESNLPSTEIPQEGDHSPGDINMRAEEFHKESPVPNSATIVPESLRESISHNANVLRSQTESYPSRAAHTALSYGGNYMPTATSSSPDESCVLSTMPCVVSSSTVARSQTQWYGPNGSSTVVFRSERQVIVPQAGTATIYRAGREVVMSSSGTGSVNKPQPERSLPSSCITCVPSKEDWQSKGDLPEITSPKGFLSSLSEAHGYSQKLQPESFMTQTRSAEAKDAQRQRCTLEPKPAFASNGDATTVSEGVAPFRILERDCSLLDETAFERHSSLFPASRSERNQSMPLPGGPVANGPEQDNSVSRVEKASTWGCQGIWCSPDNAEDPGICRMSIGSQEMAPSEEEDACQSELRDEQRGPRTDCSIFATEPNIPLDHMIDSSQESVSQKTESRDRRAEPEPEEAADMVLFVDTLRNMEPADLRKPLKLLPRPPRPSALAKHTPLPPIHEDHVAPKSQISLPASLGELFTLTEERHLEEEPKKEDEAVAEEDLEEIENPYPSKEDTQEDKNQAGKTYPWENNTFKTEEEFGSFLGKLQKSFEDPEPRGIAPKAIANQTNMIRANILKGMSILSSFSERKAVEENKPYSRLDNSLLYSRFMSPEKTQLKDPAKGKEARSSLIPLNPAGVKIKRDGQASPNGPQTYERLSCESLPSGRPDPSSRLPGASRNSKGMTALVKEAKTASRSEVQFREENKILKKVNVRPGKIILYSESGFGGQKRDIWGDVTDATSWILSHTISIQVVRGGWVMYEKPRFHGRKCVLAEGDVEISNPWRIYDKEGEGAENAPFCIGSLRRVVCDYRIPEISLFSEENGEGTKQRFTDSSEDTQIHGQPLKAASIIVHSGLWLLYSKPFFDDDPYVLEPGGYPNRHAWGAKDPSICSMHPIKLGNPVVENPGEPKALIYERPHFQGCSWEVSRDIYDLKKPENNQHSKMLRAGSLRIMGGCWVGYEKEGFRGHQYLLEEGEYYDWTQWGGYDEELVSLRLIRTDFLDPALVLFEAMDFEDGPSIELSEALPDVELASYGTTTQSIHVLSGVWVAYEGRNFTGEQYILEKGVYRNCEDWGASDCQISSVQPILQVGEHSLHFISKIQLFSDPDFLGHQVSFEEDQESLPEYFIPRSCRVNGGSWILYDGQQFEGEQHVLSEGEYPTLTSMGCLFTTAICSLKKVPIFFSEPSIFLHGLECFEGKEIELNGEVRSLQAEGFNNHVLSVRVKGGIWVLCEHSDFRGRQWLLECMEITNWLTYSGLQHIGSLYPIRQKRIYFRIKNVELNSFLSVPDDVEDMKAGRVLVSEPSDKSSSIWYYEEGLLKNQVAPYMSLQVIGPAGKGCKVVLWSESRVPRQTWRMDSFGRICSQMFEDRILDVKGGTSYDRDHAILWDSSEERPTQIWDFQVL</sequence>
<comment type="similarity">
    <text evidence="1">Belongs to the beta/gamma-crystallin family.</text>
</comment>
<feature type="region of interest" description="Disordered" evidence="3">
    <location>
        <begin position="1486"/>
        <end position="1554"/>
    </location>
</feature>
<feature type="compositionally biased region" description="Polar residues" evidence="3">
    <location>
        <begin position="549"/>
        <end position="560"/>
    </location>
</feature>
<feature type="region of interest" description="Disordered" evidence="3">
    <location>
        <begin position="1357"/>
        <end position="1400"/>
    </location>
</feature>
<dbReference type="GeneID" id="110084138"/>
<feature type="compositionally biased region" description="Basic and acidic residues" evidence="3">
    <location>
        <begin position="607"/>
        <end position="620"/>
    </location>
</feature>
<reference evidence="6" key="1">
    <citation type="submission" date="2025-08" db="UniProtKB">
        <authorList>
            <consortium name="RefSeq"/>
        </authorList>
    </citation>
    <scope>IDENTIFICATION</scope>
</reference>
<dbReference type="Gene3D" id="2.60.20.10">
    <property type="entry name" value="Crystallins"/>
    <property type="match status" value="6"/>
</dbReference>
<dbReference type="PRINTS" id="PR01367">
    <property type="entry name" value="BGCRYSTALLIN"/>
</dbReference>
<feature type="domain" description="Beta/gamma crystallin 'Greek key'" evidence="4">
    <location>
        <begin position="1726"/>
        <end position="1768"/>
    </location>
</feature>
<feature type="compositionally biased region" description="Basic and acidic residues" evidence="3">
    <location>
        <begin position="439"/>
        <end position="449"/>
    </location>
</feature>
<dbReference type="Pfam" id="PF00030">
    <property type="entry name" value="Crystall"/>
    <property type="match status" value="6"/>
</dbReference>
<evidence type="ECO:0000259" key="4">
    <source>
        <dbReference type="PROSITE" id="PS50915"/>
    </source>
</evidence>
<dbReference type="PROSITE" id="PS50915">
    <property type="entry name" value="CRYSTALLIN_BETA_GAMMA"/>
    <property type="match status" value="8"/>
</dbReference>
<feature type="domain" description="Beta/gamma crystallin 'Greek key'" evidence="4">
    <location>
        <begin position="1969"/>
        <end position="2006"/>
    </location>
</feature>
<feature type="compositionally biased region" description="Polar residues" evidence="3">
    <location>
        <begin position="781"/>
        <end position="795"/>
    </location>
</feature>
<feature type="region of interest" description="Disordered" evidence="3">
    <location>
        <begin position="1221"/>
        <end position="1285"/>
    </location>
</feature>
<dbReference type="PANTHER" id="PTHR11818:SF50">
    <property type="entry name" value="BETA_GAMMA CRYSTALLIN DOMAIN-CONTAINING PROTEIN 2"/>
    <property type="match status" value="1"/>
</dbReference>
<feature type="compositionally biased region" description="Low complexity" evidence="3">
    <location>
        <begin position="714"/>
        <end position="727"/>
    </location>
</feature>
<feature type="compositionally biased region" description="Polar residues" evidence="3">
    <location>
        <begin position="659"/>
        <end position="680"/>
    </location>
</feature>
<evidence type="ECO:0000313" key="6">
    <source>
        <dbReference type="RefSeq" id="XP_072836115.1"/>
    </source>
</evidence>
<feature type="compositionally biased region" description="Basic and acidic residues" evidence="3">
    <location>
        <begin position="1357"/>
        <end position="1368"/>
    </location>
</feature>
<evidence type="ECO:0000256" key="1">
    <source>
        <dbReference type="ARBA" id="ARBA00009646"/>
    </source>
</evidence>
<feature type="compositionally biased region" description="Basic and acidic residues" evidence="3">
    <location>
        <begin position="1235"/>
        <end position="1244"/>
    </location>
</feature>
<feature type="compositionally biased region" description="Polar residues" evidence="3">
    <location>
        <begin position="376"/>
        <end position="387"/>
    </location>
</feature>
<feature type="compositionally biased region" description="Basic and acidic residues" evidence="3">
    <location>
        <begin position="352"/>
        <end position="375"/>
    </location>
</feature>
<feature type="domain" description="Beta/gamma crystallin 'Greek key'" evidence="4">
    <location>
        <begin position="1916"/>
        <end position="1958"/>
    </location>
</feature>
<evidence type="ECO:0000313" key="5">
    <source>
        <dbReference type="Proteomes" id="UP001652642"/>
    </source>
</evidence>
<evidence type="ECO:0000256" key="2">
    <source>
        <dbReference type="ARBA" id="ARBA00022737"/>
    </source>
</evidence>
<feature type="compositionally biased region" description="Basic and acidic residues" evidence="3">
    <location>
        <begin position="846"/>
        <end position="855"/>
    </location>
</feature>
<dbReference type="InterPro" id="IPR050252">
    <property type="entry name" value="Beta/Gamma-Crystallin"/>
</dbReference>
<dbReference type="PROSITE" id="PS50231">
    <property type="entry name" value="RICIN_B_LECTIN"/>
    <property type="match status" value="1"/>
</dbReference>
<feature type="compositionally biased region" description="Polar residues" evidence="3">
    <location>
        <begin position="632"/>
        <end position="644"/>
    </location>
</feature>
<dbReference type="PANTHER" id="PTHR11818">
    <property type="entry name" value="BETA/GAMMA CRYSTALLIN"/>
    <property type="match status" value="1"/>
</dbReference>